<dbReference type="SUPFAM" id="SSF53474">
    <property type="entry name" value="alpha/beta-Hydrolases"/>
    <property type="match status" value="1"/>
</dbReference>
<dbReference type="OrthoDB" id="2094269at2759"/>
<dbReference type="Proteomes" id="UP000799441">
    <property type="component" value="Unassembled WGS sequence"/>
</dbReference>
<dbReference type="GO" id="GO:0005634">
    <property type="term" value="C:nucleus"/>
    <property type="evidence" value="ECO:0007669"/>
    <property type="project" value="TreeGrafter"/>
</dbReference>
<dbReference type="PANTHER" id="PTHR48070">
    <property type="entry name" value="ESTERASE OVCA2"/>
    <property type="match status" value="1"/>
</dbReference>
<evidence type="ECO:0000313" key="4">
    <source>
        <dbReference type="Proteomes" id="UP000799441"/>
    </source>
</evidence>
<comment type="caution">
    <text evidence="3">The sequence shown here is derived from an EMBL/GenBank/DDBJ whole genome shotgun (WGS) entry which is preliminary data.</text>
</comment>
<dbReference type="GO" id="GO:0005737">
    <property type="term" value="C:cytoplasm"/>
    <property type="evidence" value="ECO:0007669"/>
    <property type="project" value="TreeGrafter"/>
</dbReference>
<dbReference type="InterPro" id="IPR029058">
    <property type="entry name" value="AB_hydrolase_fold"/>
</dbReference>
<proteinExistence type="predicted"/>
<evidence type="ECO:0000256" key="1">
    <source>
        <dbReference type="ARBA" id="ARBA00022801"/>
    </source>
</evidence>
<name>A0A9P4UJR8_9PEZI</name>
<dbReference type="AlphaFoldDB" id="A0A9P4UJR8"/>
<keyword evidence="1" id="KW-0378">Hydrolase</keyword>
<accession>A0A9P4UJR8</accession>
<evidence type="ECO:0000259" key="2">
    <source>
        <dbReference type="Pfam" id="PF03959"/>
    </source>
</evidence>
<dbReference type="Pfam" id="PF03959">
    <property type="entry name" value="FSH1"/>
    <property type="match status" value="1"/>
</dbReference>
<evidence type="ECO:0000313" key="3">
    <source>
        <dbReference type="EMBL" id="KAF2715993.1"/>
    </source>
</evidence>
<dbReference type="GO" id="GO:0019748">
    <property type="term" value="P:secondary metabolic process"/>
    <property type="evidence" value="ECO:0007669"/>
    <property type="project" value="TreeGrafter"/>
</dbReference>
<dbReference type="Gene3D" id="3.40.50.1820">
    <property type="entry name" value="alpha/beta hydrolase"/>
    <property type="match status" value="1"/>
</dbReference>
<dbReference type="InterPro" id="IPR050593">
    <property type="entry name" value="LovG"/>
</dbReference>
<protein>
    <recommendedName>
        <fullName evidence="2">Serine hydrolase domain-containing protein</fullName>
    </recommendedName>
</protein>
<keyword evidence="4" id="KW-1185">Reference proteome</keyword>
<feature type="domain" description="Serine hydrolase" evidence="2">
    <location>
        <begin position="2"/>
        <end position="238"/>
    </location>
</feature>
<organism evidence="3 4">
    <name type="scientific">Polychaeton citri CBS 116435</name>
    <dbReference type="NCBI Taxonomy" id="1314669"/>
    <lineage>
        <taxon>Eukaryota</taxon>
        <taxon>Fungi</taxon>
        <taxon>Dikarya</taxon>
        <taxon>Ascomycota</taxon>
        <taxon>Pezizomycotina</taxon>
        <taxon>Dothideomycetes</taxon>
        <taxon>Dothideomycetidae</taxon>
        <taxon>Capnodiales</taxon>
        <taxon>Capnodiaceae</taxon>
        <taxon>Polychaeton</taxon>
    </lineage>
</organism>
<dbReference type="InterPro" id="IPR005645">
    <property type="entry name" value="FSH-like_dom"/>
</dbReference>
<gene>
    <name evidence="3" type="ORF">K431DRAFT_279859</name>
</gene>
<dbReference type="PANTHER" id="PTHR48070:SF7">
    <property type="entry name" value="SERINE HYDROLASE FSH DOMAIN-CONTAINING PROTEIN-RELATED"/>
    <property type="match status" value="1"/>
</dbReference>
<dbReference type="EMBL" id="MU003909">
    <property type="protein sequence ID" value="KAF2715993.1"/>
    <property type="molecule type" value="Genomic_DNA"/>
</dbReference>
<sequence length="257" mass="28228">MRFLCLHGRGTNSNILEAYLAPILSRVPGTHQYDYIDGTAPCKPWPGIEKLFPGPYFAYHFRHDVDACRLAIDTVKQVIEEDGPYDGVIAFSQGAALAISLLVDQAIAESEAPAPTPFKLAIFICSTLPLSPYASWGPDRFAEFEKYEASSDATYSLEKPLQYGTVRSITNSKPTKPIVACEQARFGHSPIRIPSLHIVGAKDPWKSASHQAYQLCDPAKAKLYVHSGGHEVPRQTSEVPICAQMMSTLFAKWQGSG</sequence>
<dbReference type="GO" id="GO:0016787">
    <property type="term" value="F:hydrolase activity"/>
    <property type="evidence" value="ECO:0007669"/>
    <property type="project" value="UniProtKB-KW"/>
</dbReference>
<reference evidence="3" key="1">
    <citation type="journal article" date="2020" name="Stud. Mycol.">
        <title>101 Dothideomycetes genomes: a test case for predicting lifestyles and emergence of pathogens.</title>
        <authorList>
            <person name="Haridas S."/>
            <person name="Albert R."/>
            <person name="Binder M."/>
            <person name="Bloem J."/>
            <person name="Labutti K."/>
            <person name="Salamov A."/>
            <person name="Andreopoulos B."/>
            <person name="Baker S."/>
            <person name="Barry K."/>
            <person name="Bills G."/>
            <person name="Bluhm B."/>
            <person name="Cannon C."/>
            <person name="Castanera R."/>
            <person name="Culley D."/>
            <person name="Daum C."/>
            <person name="Ezra D."/>
            <person name="Gonzalez J."/>
            <person name="Henrissat B."/>
            <person name="Kuo A."/>
            <person name="Liang C."/>
            <person name="Lipzen A."/>
            <person name="Lutzoni F."/>
            <person name="Magnuson J."/>
            <person name="Mondo S."/>
            <person name="Nolan M."/>
            <person name="Ohm R."/>
            <person name="Pangilinan J."/>
            <person name="Park H.-J."/>
            <person name="Ramirez L."/>
            <person name="Alfaro M."/>
            <person name="Sun H."/>
            <person name="Tritt A."/>
            <person name="Yoshinaga Y."/>
            <person name="Zwiers L.-H."/>
            <person name="Turgeon B."/>
            <person name="Goodwin S."/>
            <person name="Spatafora J."/>
            <person name="Crous P."/>
            <person name="Grigoriev I."/>
        </authorList>
    </citation>
    <scope>NUCLEOTIDE SEQUENCE</scope>
    <source>
        <strain evidence="3">CBS 116435</strain>
    </source>
</reference>